<dbReference type="NCBIfam" id="TIGR04183">
    <property type="entry name" value="Por_Secre_tail"/>
    <property type="match status" value="1"/>
</dbReference>
<evidence type="ECO:0008006" key="2">
    <source>
        <dbReference type="Google" id="ProtNLM"/>
    </source>
</evidence>
<gene>
    <name evidence="1" type="ORF">SDC9_111603</name>
</gene>
<name>A0A645BH70_9ZZZZ</name>
<organism evidence="1">
    <name type="scientific">bioreactor metagenome</name>
    <dbReference type="NCBI Taxonomy" id="1076179"/>
    <lineage>
        <taxon>unclassified sequences</taxon>
        <taxon>metagenomes</taxon>
        <taxon>ecological metagenomes</taxon>
    </lineage>
</organism>
<proteinExistence type="predicted"/>
<evidence type="ECO:0000313" key="1">
    <source>
        <dbReference type="EMBL" id="MPM64715.1"/>
    </source>
</evidence>
<comment type="caution">
    <text evidence="1">The sequence shown here is derived from an EMBL/GenBank/DDBJ whole genome shotgun (WGS) entry which is preliminary data.</text>
</comment>
<reference evidence="1" key="1">
    <citation type="submission" date="2019-08" db="EMBL/GenBank/DDBJ databases">
        <authorList>
            <person name="Kucharzyk K."/>
            <person name="Murdoch R.W."/>
            <person name="Higgins S."/>
            <person name="Loffler F."/>
        </authorList>
    </citation>
    <scope>NUCLEOTIDE SEQUENCE</scope>
</reference>
<dbReference type="InterPro" id="IPR026444">
    <property type="entry name" value="Secre_tail"/>
</dbReference>
<dbReference type="EMBL" id="VSSQ01020106">
    <property type="protein sequence ID" value="MPM64715.1"/>
    <property type="molecule type" value="Genomic_DNA"/>
</dbReference>
<protein>
    <recommendedName>
        <fullName evidence="2">Secretion system C-terminal sorting domain-containing protein</fullName>
    </recommendedName>
</protein>
<accession>A0A645BH70</accession>
<sequence length="72" mass="8044">MFTFMAEQNALYKVTVFSMSGQPVLEQQMNEINSQGEYSYSIPVGELAAGSYYIVLSSDNRPCGRVPLMVVR</sequence>
<dbReference type="AlphaFoldDB" id="A0A645BH70"/>